<keyword evidence="2" id="KW-1185">Reference proteome</keyword>
<protein>
    <submittedName>
        <fullName evidence="1">Uncharacterized protein</fullName>
    </submittedName>
</protein>
<gene>
    <name evidence="1" type="ordered locus">SYNW0386</name>
</gene>
<dbReference type="AlphaFoldDB" id="Q7U972"/>
<dbReference type="KEGG" id="syw:SYNW0386"/>
<dbReference type="HOGENOM" id="CLU_1895163_0_0_3"/>
<evidence type="ECO:0000313" key="1">
    <source>
        <dbReference type="EMBL" id="CAE06901.1"/>
    </source>
</evidence>
<proteinExistence type="predicted"/>
<dbReference type="RefSeq" id="WP_011127260.1">
    <property type="nucleotide sequence ID" value="NC_005070.1"/>
</dbReference>
<sequence>MINCTTRDVTRHQTVEVLGSWHIAISITETMKRKAEIRFTATFVVTADLTDARWKKLVGDYFEPGECSWKEDHPKCIQTWAEEQVTEAILITIEKCMPELLQLPHIAENSKGEEKLQVELFEMDYDGIELTDSL</sequence>
<dbReference type="Proteomes" id="UP000001422">
    <property type="component" value="Chromosome"/>
</dbReference>
<dbReference type="EMBL" id="BX569690">
    <property type="protein sequence ID" value="CAE06901.1"/>
    <property type="molecule type" value="Genomic_DNA"/>
</dbReference>
<reference evidence="1 2" key="1">
    <citation type="journal article" date="2003" name="Nature">
        <title>The genome of a motile marine Synechococcus.</title>
        <authorList>
            <person name="Palenik B."/>
            <person name="Brahamsha B."/>
            <person name="Larimer F."/>
            <person name="Land M."/>
            <person name="Hauser L."/>
            <person name="Chain P."/>
            <person name="Lamerdin J."/>
            <person name="Regala W."/>
            <person name="Allen E.A."/>
            <person name="McCarren J."/>
            <person name="Paulsen I."/>
            <person name="Dufresne A."/>
            <person name="Partensky F."/>
            <person name="Webb E."/>
            <person name="Waterbury J."/>
        </authorList>
    </citation>
    <scope>NUCLEOTIDE SEQUENCE [LARGE SCALE GENOMIC DNA]</scope>
    <source>
        <strain evidence="1 2">WH8102</strain>
    </source>
</reference>
<name>Q7U972_PARMW</name>
<accession>Q7U972</accession>
<evidence type="ECO:0000313" key="2">
    <source>
        <dbReference type="Proteomes" id="UP000001422"/>
    </source>
</evidence>
<organism evidence="1 2">
    <name type="scientific">Parasynechococcus marenigrum (strain WH8102)</name>
    <dbReference type="NCBI Taxonomy" id="84588"/>
    <lineage>
        <taxon>Bacteria</taxon>
        <taxon>Bacillati</taxon>
        <taxon>Cyanobacteriota</taxon>
        <taxon>Cyanophyceae</taxon>
        <taxon>Synechococcales</taxon>
        <taxon>Prochlorococcaceae</taxon>
        <taxon>Parasynechococcus</taxon>
        <taxon>Parasynechococcus marenigrum</taxon>
    </lineage>
</organism>